<dbReference type="Proteomes" id="UP000007015">
    <property type="component" value="Chromosome 2"/>
</dbReference>
<dbReference type="HOGENOM" id="CLU_1392140_0_0_1"/>
<protein>
    <submittedName>
        <fullName evidence="2">Uncharacterized protein</fullName>
    </submittedName>
</protein>
<evidence type="ECO:0000256" key="1">
    <source>
        <dbReference type="SAM" id="MobiDB-lite"/>
    </source>
</evidence>
<reference evidence="2 3" key="1">
    <citation type="journal article" date="2005" name="PLoS Biol.">
        <title>The genomes of Oryza sativa: a history of duplications.</title>
        <authorList>
            <person name="Yu J."/>
            <person name="Wang J."/>
            <person name="Lin W."/>
            <person name="Li S."/>
            <person name="Li H."/>
            <person name="Zhou J."/>
            <person name="Ni P."/>
            <person name="Dong W."/>
            <person name="Hu S."/>
            <person name="Zeng C."/>
            <person name="Zhang J."/>
            <person name="Zhang Y."/>
            <person name="Li R."/>
            <person name="Xu Z."/>
            <person name="Li S."/>
            <person name="Li X."/>
            <person name="Zheng H."/>
            <person name="Cong L."/>
            <person name="Lin L."/>
            <person name="Yin J."/>
            <person name="Geng J."/>
            <person name="Li G."/>
            <person name="Shi J."/>
            <person name="Liu J."/>
            <person name="Lv H."/>
            <person name="Li J."/>
            <person name="Wang J."/>
            <person name="Deng Y."/>
            <person name="Ran L."/>
            <person name="Shi X."/>
            <person name="Wang X."/>
            <person name="Wu Q."/>
            <person name="Li C."/>
            <person name="Ren X."/>
            <person name="Wang J."/>
            <person name="Wang X."/>
            <person name="Li D."/>
            <person name="Liu D."/>
            <person name="Zhang X."/>
            <person name="Ji Z."/>
            <person name="Zhao W."/>
            <person name="Sun Y."/>
            <person name="Zhang Z."/>
            <person name="Bao J."/>
            <person name="Han Y."/>
            <person name="Dong L."/>
            <person name="Ji J."/>
            <person name="Chen P."/>
            <person name="Wu S."/>
            <person name="Liu J."/>
            <person name="Xiao Y."/>
            <person name="Bu D."/>
            <person name="Tan J."/>
            <person name="Yang L."/>
            <person name="Ye C."/>
            <person name="Zhang J."/>
            <person name="Xu J."/>
            <person name="Zhou Y."/>
            <person name="Yu Y."/>
            <person name="Zhang B."/>
            <person name="Zhuang S."/>
            <person name="Wei H."/>
            <person name="Liu B."/>
            <person name="Lei M."/>
            <person name="Yu H."/>
            <person name="Li Y."/>
            <person name="Xu H."/>
            <person name="Wei S."/>
            <person name="He X."/>
            <person name="Fang L."/>
            <person name="Zhang Z."/>
            <person name="Zhang Y."/>
            <person name="Huang X."/>
            <person name="Su Z."/>
            <person name="Tong W."/>
            <person name="Li J."/>
            <person name="Tong Z."/>
            <person name="Li S."/>
            <person name="Ye J."/>
            <person name="Wang L."/>
            <person name="Fang L."/>
            <person name="Lei T."/>
            <person name="Chen C."/>
            <person name="Chen H."/>
            <person name="Xu Z."/>
            <person name="Li H."/>
            <person name="Huang H."/>
            <person name="Zhang F."/>
            <person name="Xu H."/>
            <person name="Li N."/>
            <person name="Zhao C."/>
            <person name="Li S."/>
            <person name="Dong L."/>
            <person name="Huang Y."/>
            <person name="Li L."/>
            <person name="Xi Y."/>
            <person name="Qi Q."/>
            <person name="Li W."/>
            <person name="Zhang B."/>
            <person name="Hu W."/>
            <person name="Zhang Y."/>
            <person name="Tian X."/>
            <person name="Jiao Y."/>
            <person name="Liang X."/>
            <person name="Jin J."/>
            <person name="Gao L."/>
            <person name="Zheng W."/>
            <person name="Hao B."/>
            <person name="Liu S."/>
            <person name="Wang W."/>
            <person name="Yuan L."/>
            <person name="Cao M."/>
            <person name="McDermott J."/>
            <person name="Samudrala R."/>
            <person name="Wang J."/>
            <person name="Wong G.K."/>
            <person name="Yang H."/>
        </authorList>
    </citation>
    <scope>NUCLEOTIDE SEQUENCE [LARGE SCALE GENOMIC DNA]</scope>
    <source>
        <strain evidence="3">cv. 93-11</strain>
    </source>
</reference>
<proteinExistence type="predicted"/>
<feature type="compositionally biased region" description="Basic residues" evidence="1">
    <location>
        <begin position="100"/>
        <end position="123"/>
    </location>
</feature>
<keyword evidence="3" id="KW-1185">Reference proteome</keyword>
<dbReference type="EMBL" id="CM000127">
    <property type="protein sequence ID" value="EEC73158.1"/>
    <property type="molecule type" value="Genomic_DNA"/>
</dbReference>
<sequence>MKTAATAASVAEAEVVVGRGGGARARGGALGDGGEAMVPAGNGRRKMEGDGSGGVYGGFDCSGFEGKEESLVASGRRTKGGGTVATRWAWAQRRRSVWTASRRRKRGTVAARRRERGSHGRRGRTAEGAGVVALARHAKDNMARPGWAAKVEREVGRPREGKELGGVWAEGRREREDWWPGGTGGFGIFPRNLKEI</sequence>
<evidence type="ECO:0000313" key="3">
    <source>
        <dbReference type="Proteomes" id="UP000007015"/>
    </source>
</evidence>
<name>B8AHV4_ORYSI</name>
<feature type="region of interest" description="Disordered" evidence="1">
    <location>
        <begin position="100"/>
        <end position="126"/>
    </location>
</feature>
<dbReference type="AlphaFoldDB" id="B8AHV4"/>
<gene>
    <name evidence="2" type="ORF">OsI_07194</name>
</gene>
<accession>B8AHV4</accession>
<dbReference type="Gramene" id="BGIOSGA006486-TA">
    <property type="protein sequence ID" value="BGIOSGA006486-PA"/>
    <property type="gene ID" value="BGIOSGA006486"/>
</dbReference>
<organism evidence="2 3">
    <name type="scientific">Oryza sativa subsp. indica</name>
    <name type="common">Rice</name>
    <dbReference type="NCBI Taxonomy" id="39946"/>
    <lineage>
        <taxon>Eukaryota</taxon>
        <taxon>Viridiplantae</taxon>
        <taxon>Streptophyta</taxon>
        <taxon>Embryophyta</taxon>
        <taxon>Tracheophyta</taxon>
        <taxon>Spermatophyta</taxon>
        <taxon>Magnoliopsida</taxon>
        <taxon>Liliopsida</taxon>
        <taxon>Poales</taxon>
        <taxon>Poaceae</taxon>
        <taxon>BOP clade</taxon>
        <taxon>Oryzoideae</taxon>
        <taxon>Oryzeae</taxon>
        <taxon>Oryzinae</taxon>
        <taxon>Oryza</taxon>
        <taxon>Oryza sativa</taxon>
    </lineage>
</organism>
<evidence type="ECO:0000313" key="2">
    <source>
        <dbReference type="EMBL" id="EEC73158.1"/>
    </source>
</evidence>